<dbReference type="GO" id="GO:0046872">
    <property type="term" value="F:metal ion binding"/>
    <property type="evidence" value="ECO:0007669"/>
    <property type="project" value="InterPro"/>
</dbReference>
<proteinExistence type="predicted"/>
<gene>
    <name evidence="2" type="ORF">HYN69_10185</name>
</gene>
<dbReference type="Gene3D" id="3.40.50.280">
    <property type="entry name" value="Cobalamin-binding domain"/>
    <property type="match status" value="1"/>
</dbReference>
<dbReference type="InterPro" id="IPR036724">
    <property type="entry name" value="Cobalamin-bd_sf"/>
</dbReference>
<evidence type="ECO:0000313" key="2">
    <source>
        <dbReference type="EMBL" id="AWB48827.1"/>
    </source>
</evidence>
<dbReference type="GO" id="GO:0031419">
    <property type="term" value="F:cobalamin binding"/>
    <property type="evidence" value="ECO:0007669"/>
    <property type="project" value="InterPro"/>
</dbReference>
<dbReference type="InterPro" id="IPR006158">
    <property type="entry name" value="Cobalamin-bd"/>
</dbReference>
<dbReference type="AlphaFoldDB" id="A0A2S0ULY7"/>
<dbReference type="PROSITE" id="PS51332">
    <property type="entry name" value="B12_BINDING"/>
    <property type="match status" value="1"/>
</dbReference>
<evidence type="ECO:0000313" key="3">
    <source>
        <dbReference type="Proteomes" id="UP000244496"/>
    </source>
</evidence>
<dbReference type="EMBL" id="CP028918">
    <property type="protein sequence ID" value="AWB48827.1"/>
    <property type="molecule type" value="Genomic_DNA"/>
</dbReference>
<dbReference type="OrthoDB" id="5888at2"/>
<keyword evidence="3" id="KW-1185">Reference proteome</keyword>
<dbReference type="KEGG" id="geh:HYN69_10185"/>
<feature type="domain" description="B12-binding" evidence="1">
    <location>
        <begin position="445"/>
        <end position="583"/>
    </location>
</feature>
<name>A0A2S0ULY7_9RHOB</name>
<organism evidence="2 3">
    <name type="scientific">Paragemmobacter aquarius</name>
    <dbReference type="NCBI Taxonomy" id="2169400"/>
    <lineage>
        <taxon>Bacteria</taxon>
        <taxon>Pseudomonadati</taxon>
        <taxon>Pseudomonadota</taxon>
        <taxon>Alphaproteobacteria</taxon>
        <taxon>Rhodobacterales</taxon>
        <taxon>Paracoccaceae</taxon>
        <taxon>Paragemmobacter</taxon>
    </lineage>
</organism>
<dbReference type="SUPFAM" id="SSF52242">
    <property type="entry name" value="Cobalamin (vitamin B12)-binding domain"/>
    <property type="match status" value="1"/>
</dbReference>
<sequence length="588" mass="61365">MFTRAAILGEGLPSGADCLAEGRVLARDWQGGASAFLLHYGVASEIAVKQAAMVDRRVMQHAQIGWRDADLSVRGYREIWEACDRAGYRLDRYGLCLDWSMAVPRGQRDRAQRGTGMILSRPEDFVRLANAAPVAAHFGDFVLGFPAAVENTQAALAAGAGAIGNLGQYFTFRVPGFDDDVEATRATLVALGLISAQERPVLVHSNIDDGFAAQFTDVANALGMILVERDIAALCGVSLGHAYGHHFSDPLVRMAMQRAMAMAGAAPGTMVYGNTTSYRGTVAENWASLGSYLMVDALAQRLHPTGHAINAVPVTENERIPDIAEVIEAQLFAGRLIRQSAGWAGMVDEAAVEAVALRLLEGAGRFRASLRAGLAEGGFDTGDPFEMLLGLRRIGGRGLEAAYGAGVPDGRAAGGRVPVVAATILSEIAAMAQAALAGVIVPEAVRGLRVLVATTDVHEHGKMLVDEVLRQAGAGALDGGVSVEPAALVAMVVELRPDAVALSTYNGVALSYFRAVRAGLVAAGCDVPVLVGGRLNQIPEGSNTSLPQDVGDSLAAEGALVCRTAGDMLPALGRIAVERTARAAAKGG</sequence>
<reference evidence="2 3" key="1">
    <citation type="submission" date="2018-04" db="EMBL/GenBank/DDBJ databases">
        <title>Genome sequencing of Gemmobacter.</title>
        <authorList>
            <person name="Yi H."/>
            <person name="Baek M.-G."/>
        </authorList>
    </citation>
    <scope>NUCLEOTIDE SEQUENCE [LARGE SCALE GENOMIC DNA]</scope>
    <source>
        <strain evidence="2 3">HYN0069</strain>
    </source>
</reference>
<dbReference type="Proteomes" id="UP000244496">
    <property type="component" value="Chromosome"/>
</dbReference>
<accession>A0A2S0ULY7</accession>
<dbReference type="Pfam" id="PF02310">
    <property type="entry name" value="B12-binding"/>
    <property type="match status" value="1"/>
</dbReference>
<dbReference type="RefSeq" id="WP_108435646.1">
    <property type="nucleotide sequence ID" value="NZ_CP028918.1"/>
</dbReference>
<protein>
    <recommendedName>
        <fullName evidence="1">B12-binding domain-containing protein</fullName>
    </recommendedName>
</protein>
<evidence type="ECO:0000259" key="1">
    <source>
        <dbReference type="PROSITE" id="PS51332"/>
    </source>
</evidence>